<gene>
    <name evidence="1" type="ORF">GCM10009533_30170</name>
</gene>
<evidence type="ECO:0000313" key="1">
    <source>
        <dbReference type="EMBL" id="GAA0528873.1"/>
    </source>
</evidence>
<dbReference type="EMBL" id="BAAAGS010000017">
    <property type="protein sequence ID" value="GAA0528873.1"/>
    <property type="molecule type" value="Genomic_DNA"/>
</dbReference>
<comment type="caution">
    <text evidence="1">The sequence shown here is derived from an EMBL/GenBank/DDBJ whole genome shotgun (WGS) entry which is preliminary data.</text>
</comment>
<protein>
    <submittedName>
        <fullName evidence="1">Uncharacterized protein</fullName>
    </submittedName>
</protein>
<reference evidence="2" key="1">
    <citation type="journal article" date="2019" name="Int. J. Syst. Evol. Microbiol.">
        <title>The Global Catalogue of Microorganisms (GCM) 10K type strain sequencing project: providing services to taxonomists for standard genome sequencing and annotation.</title>
        <authorList>
            <consortium name="The Broad Institute Genomics Platform"/>
            <consortium name="The Broad Institute Genome Sequencing Center for Infectious Disease"/>
            <person name="Wu L."/>
            <person name="Ma J."/>
        </authorList>
    </citation>
    <scope>NUCLEOTIDE SEQUENCE [LARGE SCALE GENOMIC DNA]</scope>
    <source>
        <strain evidence="2">JCM 10303</strain>
    </source>
</reference>
<organism evidence="1 2">
    <name type="scientific">Saccharopolyspora erythraea</name>
    <name type="common">Streptomyces erythraeus</name>
    <dbReference type="NCBI Taxonomy" id="1836"/>
    <lineage>
        <taxon>Bacteria</taxon>
        <taxon>Bacillati</taxon>
        <taxon>Actinomycetota</taxon>
        <taxon>Actinomycetes</taxon>
        <taxon>Pseudonocardiales</taxon>
        <taxon>Pseudonocardiaceae</taxon>
        <taxon>Saccharopolyspora</taxon>
    </lineage>
</organism>
<proteinExistence type="predicted"/>
<dbReference type="Proteomes" id="UP001500729">
    <property type="component" value="Unassembled WGS sequence"/>
</dbReference>
<sequence>MTAPTVVPTAFSASRWWRLGIHRGTDENTYKKQDIHSESCLRQNPLGAENTEQYYDTYSGQNSVKTDREDDDLLLYAESFVAAQCGGEYGVPHDKTQCYEHPGGNLGNDLAYSSANRSR</sequence>
<accession>A0ABP3MVF3</accession>
<keyword evidence="2" id="KW-1185">Reference proteome</keyword>
<evidence type="ECO:0000313" key="2">
    <source>
        <dbReference type="Proteomes" id="UP001500729"/>
    </source>
</evidence>
<name>A0ABP3MVF3_SACER</name>